<evidence type="ECO:0000256" key="7">
    <source>
        <dbReference type="ARBA" id="ARBA00023004"/>
    </source>
</evidence>
<evidence type="ECO:0000259" key="10">
    <source>
        <dbReference type="PROSITE" id="PS50873"/>
    </source>
</evidence>
<accession>A0A316UM09</accession>
<keyword evidence="12" id="KW-1185">Reference proteome</keyword>
<protein>
    <recommendedName>
        <fullName evidence="8">Peroxidase</fullName>
        <ecNumber evidence="8">1.11.1.-</ecNumber>
    </recommendedName>
</protein>
<dbReference type="GO" id="GO:0004601">
    <property type="term" value="F:peroxidase activity"/>
    <property type="evidence" value="ECO:0007669"/>
    <property type="project" value="UniProtKB-KW"/>
</dbReference>
<dbReference type="SUPFAM" id="SSF48113">
    <property type="entry name" value="Heme-dependent peroxidases"/>
    <property type="match status" value="1"/>
</dbReference>
<dbReference type="PANTHER" id="PTHR31356:SF36">
    <property type="entry name" value="L-ASCORBATE PEROXIDASE 3"/>
    <property type="match status" value="1"/>
</dbReference>
<dbReference type="PROSITE" id="PS00436">
    <property type="entry name" value="PEROXIDASE_2"/>
    <property type="match status" value="1"/>
</dbReference>
<dbReference type="CDD" id="cd00691">
    <property type="entry name" value="ascorbate_peroxidase"/>
    <property type="match status" value="1"/>
</dbReference>
<dbReference type="AlphaFoldDB" id="A0A316UM09"/>
<dbReference type="EC" id="1.11.1.-" evidence="8"/>
<keyword evidence="4" id="KW-0349">Heme</keyword>
<dbReference type="RefSeq" id="XP_025359585.1">
    <property type="nucleotide sequence ID" value="XM_025507065.1"/>
</dbReference>
<dbReference type="PROSITE" id="PS50873">
    <property type="entry name" value="PEROXIDASE_4"/>
    <property type="match status" value="1"/>
</dbReference>
<keyword evidence="5" id="KW-0479">Metal-binding</keyword>
<proteinExistence type="inferred from homology"/>
<dbReference type="Proteomes" id="UP000245884">
    <property type="component" value="Unassembled WGS sequence"/>
</dbReference>
<dbReference type="EMBL" id="KZ819678">
    <property type="protein sequence ID" value="PWN24973.1"/>
    <property type="molecule type" value="Genomic_DNA"/>
</dbReference>
<dbReference type="PRINTS" id="PR00459">
    <property type="entry name" value="ASPEROXIDASE"/>
</dbReference>
<evidence type="ECO:0000256" key="6">
    <source>
        <dbReference type="ARBA" id="ARBA00023002"/>
    </source>
</evidence>
<dbReference type="FunFam" id="1.10.520.10:FF:000005">
    <property type="entry name" value="Cytochrome c peroxidase"/>
    <property type="match status" value="1"/>
</dbReference>
<dbReference type="InterPro" id="IPR044831">
    <property type="entry name" value="Ccp1-like"/>
</dbReference>
<gene>
    <name evidence="11" type="ORF">BDZ90DRAFT_234579</name>
</gene>
<dbReference type="Pfam" id="PF00141">
    <property type="entry name" value="peroxidase"/>
    <property type="match status" value="1"/>
</dbReference>
<dbReference type="GO" id="GO:0020037">
    <property type="term" value="F:heme binding"/>
    <property type="evidence" value="ECO:0007669"/>
    <property type="project" value="UniProtKB-UniRule"/>
</dbReference>
<dbReference type="InterPro" id="IPR019794">
    <property type="entry name" value="Peroxidases_AS"/>
</dbReference>
<keyword evidence="3 8" id="KW-0575">Peroxidase</keyword>
<dbReference type="GO" id="GO:0034599">
    <property type="term" value="P:cellular response to oxidative stress"/>
    <property type="evidence" value="ECO:0007669"/>
    <property type="project" value="InterPro"/>
</dbReference>
<dbReference type="Gene3D" id="1.10.420.10">
    <property type="entry name" value="Peroxidase, domain 2"/>
    <property type="match status" value="1"/>
</dbReference>
<comment type="function">
    <text evidence="1">Destroys radicals which are normally produced within the cells and which are toxic to biological systems.</text>
</comment>
<evidence type="ECO:0000256" key="4">
    <source>
        <dbReference type="ARBA" id="ARBA00022617"/>
    </source>
</evidence>
<evidence type="ECO:0000313" key="11">
    <source>
        <dbReference type="EMBL" id="PWN24973.1"/>
    </source>
</evidence>
<sequence length="344" mass="37904">MAAQPTQLTGDFDAVRRDIEAILKMKDYDDGSIGPVLVRLAWHASGTYDAKTNTGGSVGAGMRYEAEGGDPANAGLQHARIFLEPIKEKHPWITYSDLWTLGGVVAIKAMGGPLIPWKPGRSDFSDDSYIPPRGRLPDGAQAADHLRHVFYRMGFNDQEIVALSGAHNLGRCHPDRSGFKGPWVVSPIRFSNQYYKLLLKLNWKKKDLPRDSADKGASWQWVATPPGGDDEDEELMMLPTDHSLIEDPSFREWVEKYAEDAKLFHEHFSAVFAKLIELGVYRDEDGIARFHHLEKAAKDAKQGGYDSAPKKSDRPGAPGQVGDGVASGAAKENEKGVMHAKAKL</sequence>
<dbReference type="InterPro" id="IPR010255">
    <property type="entry name" value="Haem_peroxidase_sf"/>
</dbReference>
<dbReference type="InterPro" id="IPR002016">
    <property type="entry name" value="Haem_peroxidase"/>
</dbReference>
<evidence type="ECO:0000256" key="3">
    <source>
        <dbReference type="ARBA" id="ARBA00022559"/>
    </source>
</evidence>
<evidence type="ECO:0000256" key="9">
    <source>
        <dbReference type="SAM" id="MobiDB-lite"/>
    </source>
</evidence>
<evidence type="ECO:0000256" key="8">
    <source>
        <dbReference type="RuleBase" id="RU363051"/>
    </source>
</evidence>
<dbReference type="PANTHER" id="PTHR31356">
    <property type="entry name" value="THYLAKOID LUMENAL 29 KDA PROTEIN, CHLOROPLASTIC-RELATED"/>
    <property type="match status" value="1"/>
</dbReference>
<reference evidence="11 12" key="1">
    <citation type="journal article" date="2018" name="Mol. Biol. Evol.">
        <title>Broad Genomic Sampling Reveals a Smut Pathogenic Ancestry of the Fungal Clade Ustilaginomycotina.</title>
        <authorList>
            <person name="Kijpornyongpan T."/>
            <person name="Mondo S.J."/>
            <person name="Barry K."/>
            <person name="Sandor L."/>
            <person name="Lee J."/>
            <person name="Lipzen A."/>
            <person name="Pangilinan J."/>
            <person name="LaButti K."/>
            <person name="Hainaut M."/>
            <person name="Henrissat B."/>
            <person name="Grigoriev I.V."/>
            <person name="Spatafora J.W."/>
            <person name="Aime M.C."/>
        </authorList>
    </citation>
    <scope>NUCLEOTIDE SEQUENCE [LARGE SCALE GENOMIC DNA]</scope>
    <source>
        <strain evidence="11 12">MCA 5214</strain>
    </source>
</reference>
<feature type="domain" description="Plant heme peroxidase family profile" evidence="10">
    <location>
        <begin position="93"/>
        <end position="289"/>
    </location>
</feature>
<dbReference type="GeneID" id="37028888"/>
<dbReference type="GO" id="GO:0042744">
    <property type="term" value="P:hydrogen peroxide catabolic process"/>
    <property type="evidence" value="ECO:0007669"/>
    <property type="project" value="TreeGrafter"/>
</dbReference>
<dbReference type="PRINTS" id="PR00458">
    <property type="entry name" value="PEROXIDASE"/>
</dbReference>
<evidence type="ECO:0000256" key="5">
    <source>
        <dbReference type="ARBA" id="ARBA00022723"/>
    </source>
</evidence>
<feature type="region of interest" description="Disordered" evidence="9">
    <location>
        <begin position="298"/>
        <end position="344"/>
    </location>
</feature>
<comment type="similarity">
    <text evidence="2">Belongs to the peroxidase family. Cytochrome c peroxidase subfamily.</text>
</comment>
<dbReference type="Gene3D" id="1.10.520.10">
    <property type="match status" value="1"/>
</dbReference>
<keyword evidence="7" id="KW-0408">Iron</keyword>
<name>A0A316UM09_9BASI</name>
<dbReference type="GO" id="GO:0046872">
    <property type="term" value="F:metal ion binding"/>
    <property type="evidence" value="ECO:0007669"/>
    <property type="project" value="UniProtKB-UniRule"/>
</dbReference>
<keyword evidence="6 8" id="KW-0560">Oxidoreductase</keyword>
<evidence type="ECO:0000313" key="12">
    <source>
        <dbReference type="Proteomes" id="UP000245884"/>
    </source>
</evidence>
<dbReference type="InterPro" id="IPR002207">
    <property type="entry name" value="Peroxidase_I"/>
</dbReference>
<evidence type="ECO:0000256" key="2">
    <source>
        <dbReference type="ARBA" id="ARBA00005997"/>
    </source>
</evidence>
<dbReference type="STRING" id="1569628.A0A316UM09"/>
<dbReference type="GO" id="GO:0000302">
    <property type="term" value="P:response to reactive oxygen species"/>
    <property type="evidence" value="ECO:0007669"/>
    <property type="project" value="TreeGrafter"/>
</dbReference>
<evidence type="ECO:0000256" key="1">
    <source>
        <dbReference type="ARBA" id="ARBA00003917"/>
    </source>
</evidence>
<dbReference type="OrthoDB" id="2859658at2759"/>
<organism evidence="11 12">
    <name type="scientific">Jaminaea rosea</name>
    <dbReference type="NCBI Taxonomy" id="1569628"/>
    <lineage>
        <taxon>Eukaryota</taxon>
        <taxon>Fungi</taxon>
        <taxon>Dikarya</taxon>
        <taxon>Basidiomycota</taxon>
        <taxon>Ustilaginomycotina</taxon>
        <taxon>Exobasidiomycetes</taxon>
        <taxon>Microstromatales</taxon>
        <taxon>Microstromatales incertae sedis</taxon>
        <taxon>Jaminaea</taxon>
    </lineage>
</organism>
<dbReference type="FunFam" id="1.10.420.10:FF:000009">
    <property type="entry name" value="Ascorbate peroxidase"/>
    <property type="match status" value="1"/>
</dbReference>